<evidence type="ECO:0000313" key="2">
    <source>
        <dbReference type="Proteomes" id="UP001380953"/>
    </source>
</evidence>
<sequence>MIPACFSEYSSKIPVLNEAAEWSLLRKWTLSEVYRIKLADGETRIVKWGGSEMAGEAGIYRNLVQPLQIKAPRILAFVQLENSGVMVMEDVGEHNVEQQPHPAHFLEAARELARLRTRASRLLDRKISPETIDAHYVSAEDFLKLLDDLLNSEHLAGNEVLSQLAKKLPDPLEKLYRTVPNSIIHHDYHAKNLVIQENGIAPIDWPNAYLSPHLGDLYCLLGEASFRSQVARTEMLSAFLEASDLHINDLRRQLPIGGICWLIKTLHWLVHGGTAIIPGSDAWIPDLLNDAKQLYREMS</sequence>
<protein>
    <submittedName>
        <fullName evidence="1">Phosphotransferase</fullName>
    </submittedName>
</protein>
<evidence type="ECO:0000313" key="1">
    <source>
        <dbReference type="EMBL" id="MEJ8304978.1"/>
    </source>
</evidence>
<dbReference type="EMBL" id="JBBKAR010000035">
    <property type="protein sequence ID" value="MEJ8304978.1"/>
    <property type="molecule type" value="Genomic_DNA"/>
</dbReference>
<accession>A0ACC6PDD9</accession>
<reference evidence="1" key="1">
    <citation type="submission" date="2024-03" db="EMBL/GenBank/DDBJ databases">
        <title>Whole genome sequecning of epiphytes from Marcgravia umbellata leaves.</title>
        <authorList>
            <person name="Kumar G."/>
            <person name="Savka M.A."/>
        </authorList>
    </citation>
    <scope>NUCLEOTIDE SEQUENCE</scope>
    <source>
        <strain evidence="1">RIT_BL5</strain>
    </source>
</reference>
<comment type="caution">
    <text evidence="1">The sequence shown here is derived from an EMBL/GenBank/DDBJ whole genome shotgun (WGS) entry which is preliminary data.</text>
</comment>
<dbReference type="Proteomes" id="UP001380953">
    <property type="component" value="Unassembled WGS sequence"/>
</dbReference>
<keyword evidence="2" id="KW-1185">Reference proteome</keyword>
<proteinExistence type="predicted"/>
<organism evidence="1 2">
    <name type="scientific">Saccharibacillus sacchari</name>
    <dbReference type="NCBI Taxonomy" id="456493"/>
    <lineage>
        <taxon>Bacteria</taxon>
        <taxon>Bacillati</taxon>
        <taxon>Bacillota</taxon>
        <taxon>Bacilli</taxon>
        <taxon>Bacillales</taxon>
        <taxon>Paenibacillaceae</taxon>
        <taxon>Saccharibacillus</taxon>
    </lineage>
</organism>
<name>A0ACC6PDD9_9BACL</name>
<gene>
    <name evidence="1" type="ORF">WKI47_13815</name>
</gene>